<evidence type="ECO:0000313" key="2">
    <source>
        <dbReference type="Proteomes" id="UP000257109"/>
    </source>
</evidence>
<dbReference type="STRING" id="157652.A0A371GP25"/>
<dbReference type="Proteomes" id="UP000257109">
    <property type="component" value="Unassembled WGS sequence"/>
</dbReference>
<sequence>MDRAKEKIVENFQKQESRYKKVWKIIDTRWNLQLHRPLHAAAYYLNLRMIPNKRTRFAMDQQLEKFKGAKGLFGMNMAIDTRDKKQPTLWWESYGGQGPRNLNVKVDKGKSTIGDEDEIEDIEEGGEVILDDEDELSDPQSEETLHIAEPQNSNNNVLDNPITNCSALVAYVALVAEVDVAKLNFWENAAPAPVAAADVLEADMTVEIG</sequence>
<accession>A0A371GP25</accession>
<gene>
    <name evidence="1" type="ORF">CR513_25636</name>
</gene>
<dbReference type="OrthoDB" id="1432818at2759"/>
<evidence type="ECO:0000313" key="1">
    <source>
        <dbReference type="EMBL" id="RDX92254.1"/>
    </source>
</evidence>
<organism evidence="1 2">
    <name type="scientific">Mucuna pruriens</name>
    <name type="common">Velvet bean</name>
    <name type="synonym">Dolichos pruriens</name>
    <dbReference type="NCBI Taxonomy" id="157652"/>
    <lineage>
        <taxon>Eukaryota</taxon>
        <taxon>Viridiplantae</taxon>
        <taxon>Streptophyta</taxon>
        <taxon>Embryophyta</taxon>
        <taxon>Tracheophyta</taxon>
        <taxon>Spermatophyta</taxon>
        <taxon>Magnoliopsida</taxon>
        <taxon>eudicotyledons</taxon>
        <taxon>Gunneridae</taxon>
        <taxon>Pentapetalae</taxon>
        <taxon>rosids</taxon>
        <taxon>fabids</taxon>
        <taxon>Fabales</taxon>
        <taxon>Fabaceae</taxon>
        <taxon>Papilionoideae</taxon>
        <taxon>50 kb inversion clade</taxon>
        <taxon>NPAAA clade</taxon>
        <taxon>indigoferoid/millettioid clade</taxon>
        <taxon>Phaseoleae</taxon>
        <taxon>Mucuna</taxon>
    </lineage>
</organism>
<comment type="caution">
    <text evidence="1">The sequence shown here is derived from an EMBL/GenBank/DDBJ whole genome shotgun (WGS) entry which is preliminary data.</text>
</comment>
<evidence type="ECO:0008006" key="3">
    <source>
        <dbReference type="Google" id="ProtNLM"/>
    </source>
</evidence>
<dbReference type="AlphaFoldDB" id="A0A371GP25"/>
<name>A0A371GP25_MUCPR</name>
<protein>
    <recommendedName>
        <fullName evidence="3">HAT C-terminal dimerisation domain-containing protein</fullName>
    </recommendedName>
</protein>
<dbReference type="EMBL" id="QJKJ01004913">
    <property type="protein sequence ID" value="RDX92254.1"/>
    <property type="molecule type" value="Genomic_DNA"/>
</dbReference>
<proteinExistence type="predicted"/>
<keyword evidence="2" id="KW-1185">Reference proteome</keyword>
<feature type="non-terminal residue" evidence="1">
    <location>
        <position position="1"/>
    </location>
</feature>
<reference evidence="1" key="1">
    <citation type="submission" date="2018-05" db="EMBL/GenBank/DDBJ databases">
        <title>Draft genome of Mucuna pruriens seed.</title>
        <authorList>
            <person name="Nnadi N.E."/>
            <person name="Vos R."/>
            <person name="Hasami M.H."/>
            <person name="Devisetty U.K."/>
            <person name="Aguiy J.C."/>
        </authorList>
    </citation>
    <scope>NUCLEOTIDE SEQUENCE [LARGE SCALE GENOMIC DNA]</scope>
    <source>
        <strain evidence="1">JCA_2017</strain>
    </source>
</reference>